<keyword evidence="10" id="KW-0150">Chloroplast</keyword>
<dbReference type="InterPro" id="IPR012756">
    <property type="entry name" value="DNA-dir_RpoC2_beta_pp"/>
</dbReference>
<dbReference type="InterPro" id="IPR045867">
    <property type="entry name" value="DNA-dir_RpoC_beta_prime"/>
</dbReference>
<dbReference type="InterPro" id="IPR007081">
    <property type="entry name" value="RNA_pol_Rpb1_5"/>
</dbReference>
<feature type="domain" description="RNA polymerase Rpb1" evidence="8">
    <location>
        <begin position="169"/>
        <end position="584"/>
    </location>
</feature>
<dbReference type="SUPFAM" id="SSF64484">
    <property type="entry name" value="beta and beta-prime subunits of DNA dependent RNA-polymerase"/>
    <property type="match status" value="1"/>
</dbReference>
<evidence type="ECO:0000256" key="2">
    <source>
        <dbReference type="ARBA" id="ARBA00022478"/>
    </source>
</evidence>
<dbReference type="InterPro" id="IPR007066">
    <property type="entry name" value="RNA_pol_Rpb1_3"/>
</dbReference>
<dbReference type="Pfam" id="PF04998">
    <property type="entry name" value="RNA_pol_Rpb1_5"/>
    <property type="match status" value="2"/>
</dbReference>
<feature type="domain" description="RNA polymerase Rpb1" evidence="9">
    <location>
        <begin position="89"/>
        <end position="159"/>
    </location>
</feature>
<evidence type="ECO:0000256" key="3">
    <source>
        <dbReference type="ARBA" id="ARBA00022679"/>
    </source>
</evidence>
<dbReference type="EC" id="2.7.7.6" evidence="1"/>
<feature type="domain" description="RNA polymerase Rpb1" evidence="7">
    <location>
        <begin position="9"/>
        <end position="59"/>
    </location>
</feature>
<protein>
    <recommendedName>
        <fullName evidence="1">DNA-directed RNA polymerase</fullName>
        <ecNumber evidence="1">2.7.7.6</ecNumber>
    </recommendedName>
</protein>
<dbReference type="PANTHER" id="PTHR19376">
    <property type="entry name" value="DNA-DIRECTED RNA POLYMERASE"/>
    <property type="match status" value="1"/>
</dbReference>
<keyword evidence="10" id="KW-0934">Plastid</keyword>
<dbReference type="InterPro" id="IPR038120">
    <property type="entry name" value="Rpb1_funnel_sf"/>
</dbReference>
<dbReference type="Pfam" id="PF05000">
    <property type="entry name" value="RNA_pol_Rpb1_4"/>
    <property type="match status" value="1"/>
</dbReference>
<evidence type="ECO:0000256" key="1">
    <source>
        <dbReference type="ARBA" id="ARBA00012418"/>
    </source>
</evidence>
<dbReference type="GO" id="GO:0000428">
    <property type="term" value="C:DNA-directed RNA polymerase complex"/>
    <property type="evidence" value="ECO:0007669"/>
    <property type="project" value="UniProtKB-KW"/>
</dbReference>
<dbReference type="GO" id="GO:0006351">
    <property type="term" value="P:DNA-templated transcription"/>
    <property type="evidence" value="ECO:0007669"/>
    <property type="project" value="InterPro"/>
</dbReference>
<evidence type="ECO:0000256" key="4">
    <source>
        <dbReference type="ARBA" id="ARBA00022695"/>
    </source>
</evidence>
<keyword evidence="4" id="KW-0548">Nucleotidyltransferase</keyword>
<gene>
    <name evidence="10" type="primary">rpoC2</name>
</gene>
<dbReference type="GO" id="GO:0003899">
    <property type="term" value="F:DNA-directed RNA polymerase activity"/>
    <property type="evidence" value="ECO:0007669"/>
    <property type="project" value="UniProtKB-EC"/>
</dbReference>
<evidence type="ECO:0000256" key="5">
    <source>
        <dbReference type="ARBA" id="ARBA00022833"/>
    </source>
</evidence>
<dbReference type="NCBIfam" id="TIGR02388">
    <property type="entry name" value="rpoC2_cyan"/>
    <property type="match status" value="1"/>
</dbReference>
<dbReference type="PANTHER" id="PTHR19376:SF63">
    <property type="entry name" value="DNA-DIRECTED RNA POLYMERASE SUBUNIT BETA"/>
    <property type="match status" value="1"/>
</dbReference>
<keyword evidence="2" id="KW-0240">DNA-directed RNA polymerase</keyword>
<organism evidence="10">
    <name type="scientific">Astrosyne radiata</name>
    <dbReference type="NCBI Taxonomy" id="1158023"/>
    <lineage>
        <taxon>Eukaryota</taxon>
        <taxon>Sar</taxon>
        <taxon>Stramenopiles</taxon>
        <taxon>Ochrophyta</taxon>
        <taxon>Bacillariophyta</taxon>
        <taxon>Fragilariophyceae</taxon>
        <taxon>Fragilariophycidae</taxon>
        <taxon>Cyclophorales</taxon>
        <taxon>Cyclophoraceae</taxon>
        <taxon>Astrosyne</taxon>
    </lineage>
</organism>
<dbReference type="GeneID" id="36960236"/>
<evidence type="ECO:0000259" key="8">
    <source>
        <dbReference type="Pfam" id="PF04998"/>
    </source>
</evidence>
<dbReference type="CDD" id="cd02655">
    <property type="entry name" value="RNAP_beta'_C"/>
    <property type="match status" value="1"/>
</dbReference>
<dbReference type="Gene3D" id="1.10.150.390">
    <property type="match status" value="1"/>
</dbReference>
<evidence type="ECO:0000313" key="10">
    <source>
        <dbReference type="EMBL" id="AWT40313.1"/>
    </source>
</evidence>
<proteinExistence type="predicted"/>
<keyword evidence="5" id="KW-0862">Zinc</keyword>
<dbReference type="InterPro" id="IPR007083">
    <property type="entry name" value="RNA_pol_Rpb1_4"/>
</dbReference>
<keyword evidence="6" id="KW-0804">Transcription</keyword>
<evidence type="ECO:0000259" key="9">
    <source>
        <dbReference type="Pfam" id="PF05000"/>
    </source>
</evidence>
<dbReference type="RefSeq" id="YP_009497600.1">
    <property type="nucleotide sequence ID" value="NC_038008.1"/>
</dbReference>
<dbReference type="EMBL" id="MG755807">
    <property type="protein sequence ID" value="AWT40313.1"/>
    <property type="molecule type" value="Genomic_DNA"/>
</dbReference>
<feature type="domain" description="RNA polymerase Rpb1" evidence="8">
    <location>
        <begin position="1392"/>
        <end position="1478"/>
    </location>
</feature>
<dbReference type="Gene3D" id="1.10.132.30">
    <property type="match status" value="1"/>
</dbReference>
<dbReference type="InterPro" id="IPR042102">
    <property type="entry name" value="RNA_pol_Rpb1_3_sf"/>
</dbReference>
<dbReference type="Pfam" id="PF04983">
    <property type="entry name" value="RNA_pol_Rpb1_3"/>
    <property type="match status" value="1"/>
</dbReference>
<keyword evidence="3" id="KW-0808">Transferase</keyword>
<sequence>MKKYQYQNELIDKKKLRQLLEWAFKNYDLVQASAFADELKSLGFEYAGKSGISISIEDLRIPFEKRFIMHSANKTIDNLEKDCKSGKMTEVEKFHHTIEIWSYTSDCLKEQVINFFKNYDPLNSVYIMAFSGARGNITQVKQLVGMRGLMTNPRGEILNVPIKQNFHEGLTVTDYLISGFGARKGIIDTALKTANAGYLTRRLIDVAQDIIIREKDCFTNFSFRVSPIKNPKLTNKIVGRILNKPIYDKTNNQILAPANTQITPQLLEIVYRKKVDEIFFRSPLTCRLFRSICQQCYGWDLSTENLVDIGTAIGILAGQSIGEPGTQLTMRTFHTGGIGSLTFVNKQKTFRSSLSGFVQISPSFSGIPVRTRYGNNAFFINKPDKILLLTGTNLKKIIELPVFPQTLIYLQHNQYLEKNQIIGEYLEEKKEKKQELKPILTDYSGEVFIPTANVTHELKTYNNLMWFLSGQVYKAPTDCFLNLQPDYKLLPNSCIFRSKIINDFSGYITNLNIYSEYNNKKINFISKISCFFGKGFYKLTYPLRKFTHLLKIKTKNYLIPISNINSKFLLRVEKSKKFATLITNAYRLEISGIIFHNYLSKSSKLYKNYPKRIDFKKPIISKLFSFCPHLLNYWFFKYFESIRHFLILQKTFRPKNLLELIKFQDIFSDKNIFDYFVGIHTIPITIRTAIILPHKSLNEQFRHDDVEIALYFNRVLFATGRKRRSGYVHQERTIDNRRYTHFKPGVLYETDISEVYQLHQKVFFPGEIISSKFLLREPSYCDMLGLDRVSQHYDFNLLIRPFEIYEFYCTKMTPVNIKKFQFSRQKFEFEEIASRKFFSRSPACLPRGSAPRSVNLMAIDLQFNQASPIQSNDILEVCKTNNSVTTFKIHKTLEIGKNLNPKLKNKNLLTCLLVQDQQFIDQYMTLGYFESLSTKSFDIIKFKVATEDIKHIIVITTSDCLKVTYNSLTQFNMNSIFTDSKFFERRGRILLKNNNILLIQKGRPYFFPNYKYPSQYKQDPVEYITPFSFNETGRIRKKSFNINLMYDDLALTSSLMKGGFVPRHPELQNRQNKQDKAQKKIVNNENLHFYFPNSEGKLIPPNNNRIYKKSKFLPNRKRVGSGSHIHIRLRKLFIKNQGHLYSCLLPRFYKWFKINSKERKNGKNKNQLYLSSVYEANKLLQKIKNEHFPPHAVKMPSEDVNIFPDINRIYRTLLVENIDLKVGKKKDRGEFMMIKFLEFPYQQASRAVGIRRISENFDKSEINPIYYKGNQFIEKHEALGILKIEKEFSEDIVTGLPKIVGYLEARRQKEQYKDDPIIRRKHVVVRKPTLDHSFKFYPLGAAAPLNDTLNPHSLLRAYFTYYGKGRLVYCEQKKITLNLKFGTIYDNCYRSFKYIQLFILNSVQAIYRKQGVNIHNKHLELIIQQMTTKAVVCHSGDGPVLNSEIAEVYHMKQINETLQNQNGSPSYYFPYLMGITKSALSNPSFLSTASFQETVRMLTNAAIEGRIDWLRGLKENVITGRFIPSGTGQCAYDNCFKKPDFFEGIDLSLLKI</sequence>
<dbReference type="GO" id="GO:0003677">
    <property type="term" value="F:DNA binding"/>
    <property type="evidence" value="ECO:0007669"/>
    <property type="project" value="InterPro"/>
</dbReference>
<dbReference type="Gene3D" id="1.10.1790.20">
    <property type="match status" value="1"/>
</dbReference>
<evidence type="ECO:0000259" key="7">
    <source>
        <dbReference type="Pfam" id="PF04983"/>
    </source>
</evidence>
<reference evidence="10" key="1">
    <citation type="journal article" date="2018" name="Adv. Bot. Res.">
        <title>Evolution of the Plastid Genomes in Diatoms.</title>
        <authorList>
            <person name="Yu M."/>
            <person name="Ashworth M.P."/>
            <person name="Hajrah N.H."/>
            <person name="Khiyami M.A."/>
            <person name="Sabir M.J."/>
            <person name="Alhebshi A.M."/>
            <person name="Al-Malki A.L."/>
            <person name="Sabir J.S.M."/>
            <person name="Theriot E.C."/>
            <person name="Jansen R.K."/>
        </authorList>
    </citation>
    <scope>NUCLEOTIDE SEQUENCE</scope>
</reference>
<accession>A0A2U9NT48</accession>
<geneLocation type="chloroplast" evidence="10"/>
<evidence type="ECO:0000256" key="6">
    <source>
        <dbReference type="ARBA" id="ARBA00023163"/>
    </source>
</evidence>
<dbReference type="Gene3D" id="1.10.274.100">
    <property type="entry name" value="RNA polymerase Rpb1, domain 3"/>
    <property type="match status" value="1"/>
</dbReference>
<name>A0A2U9NT48_9STRA</name>